<sequence length="55" mass="6169">MVNENSQAPSNVPVQKTPIKYSRELLLHQLSIECTGKVDCPKCLEIKDKLNATSR</sequence>
<name>A0A0P8Z1K6_9CLOT</name>
<gene>
    <name evidence="1" type="ORF">OXPF_04690</name>
</gene>
<evidence type="ECO:0000313" key="1">
    <source>
        <dbReference type="EMBL" id="KPU45989.1"/>
    </source>
</evidence>
<comment type="caution">
    <text evidence="1">The sequence shown here is derived from an EMBL/GenBank/DDBJ whole genome shotgun (WGS) entry which is preliminary data.</text>
</comment>
<accession>A0A0P8Z1K6</accession>
<organism evidence="1 2">
    <name type="scientific">Oxobacter pfennigii</name>
    <dbReference type="NCBI Taxonomy" id="36849"/>
    <lineage>
        <taxon>Bacteria</taxon>
        <taxon>Bacillati</taxon>
        <taxon>Bacillota</taxon>
        <taxon>Clostridia</taxon>
        <taxon>Eubacteriales</taxon>
        <taxon>Clostridiaceae</taxon>
        <taxon>Oxobacter</taxon>
    </lineage>
</organism>
<dbReference type="EMBL" id="LKET01000016">
    <property type="protein sequence ID" value="KPU45989.1"/>
    <property type="molecule type" value="Genomic_DNA"/>
</dbReference>
<protein>
    <submittedName>
        <fullName evidence="1">Uncharacterized protein</fullName>
    </submittedName>
</protein>
<dbReference type="AlphaFoldDB" id="A0A0P8Z1K6"/>
<proteinExistence type="predicted"/>
<evidence type="ECO:0000313" key="2">
    <source>
        <dbReference type="Proteomes" id="UP000050326"/>
    </source>
</evidence>
<reference evidence="1 2" key="1">
    <citation type="submission" date="2015-09" db="EMBL/GenBank/DDBJ databases">
        <title>Genome sequence of Oxobacter pfennigii DSM 3222.</title>
        <authorList>
            <person name="Poehlein A."/>
            <person name="Bengelsdorf F.R."/>
            <person name="Schiel-Bengelsdorf B."/>
            <person name="Duerre P."/>
            <person name="Daniel R."/>
        </authorList>
    </citation>
    <scope>NUCLEOTIDE SEQUENCE [LARGE SCALE GENOMIC DNA]</scope>
    <source>
        <strain evidence="1 2">DSM 3222</strain>
    </source>
</reference>
<dbReference type="RefSeq" id="WP_160317126.1">
    <property type="nucleotide sequence ID" value="NZ_LKET01000016.1"/>
</dbReference>
<dbReference type="Proteomes" id="UP000050326">
    <property type="component" value="Unassembled WGS sequence"/>
</dbReference>
<keyword evidence="2" id="KW-1185">Reference proteome</keyword>